<dbReference type="EMBL" id="VEPZ02000301">
    <property type="protein sequence ID" value="KAE8727865.1"/>
    <property type="molecule type" value="Genomic_DNA"/>
</dbReference>
<organism evidence="10 11">
    <name type="scientific">Hibiscus syriacus</name>
    <name type="common">Rose of Sharon</name>
    <dbReference type="NCBI Taxonomy" id="106335"/>
    <lineage>
        <taxon>Eukaryota</taxon>
        <taxon>Viridiplantae</taxon>
        <taxon>Streptophyta</taxon>
        <taxon>Embryophyta</taxon>
        <taxon>Tracheophyta</taxon>
        <taxon>Spermatophyta</taxon>
        <taxon>Magnoliopsida</taxon>
        <taxon>eudicotyledons</taxon>
        <taxon>Gunneridae</taxon>
        <taxon>Pentapetalae</taxon>
        <taxon>rosids</taxon>
        <taxon>malvids</taxon>
        <taxon>Malvales</taxon>
        <taxon>Malvaceae</taxon>
        <taxon>Malvoideae</taxon>
        <taxon>Hibiscus</taxon>
    </lineage>
</organism>
<gene>
    <name evidence="10" type="ORF">F3Y22_tig00005294pilonHSYRG00188</name>
</gene>
<dbReference type="GO" id="GO:0006364">
    <property type="term" value="P:rRNA processing"/>
    <property type="evidence" value="ECO:0007669"/>
    <property type="project" value="UniProtKB-KW"/>
</dbReference>
<proteinExistence type="inferred from homology"/>
<dbReference type="GO" id="GO:0030170">
    <property type="term" value="F:pyridoxal phosphate binding"/>
    <property type="evidence" value="ECO:0007669"/>
    <property type="project" value="InterPro"/>
</dbReference>
<dbReference type="InterPro" id="IPR010301">
    <property type="entry name" value="RRP1"/>
</dbReference>
<evidence type="ECO:0000256" key="7">
    <source>
        <dbReference type="ARBA" id="ARBA00023242"/>
    </source>
</evidence>
<keyword evidence="11" id="KW-1185">Reference proteome</keyword>
<dbReference type="GO" id="GO:0019752">
    <property type="term" value="P:carboxylic acid metabolic process"/>
    <property type="evidence" value="ECO:0007669"/>
    <property type="project" value="InterPro"/>
</dbReference>
<comment type="similarity">
    <text evidence="8">Belongs to the group II decarboxylase family.</text>
</comment>
<evidence type="ECO:0000256" key="2">
    <source>
        <dbReference type="ARBA" id="ARBA00004123"/>
    </source>
</evidence>
<evidence type="ECO:0000256" key="3">
    <source>
        <dbReference type="ARBA" id="ARBA00006374"/>
    </source>
</evidence>
<accession>A0A6A3CET9</accession>
<keyword evidence="6 8" id="KW-0456">Lyase</keyword>
<evidence type="ECO:0000256" key="9">
    <source>
        <dbReference type="SAM" id="MobiDB-lite"/>
    </source>
</evidence>
<dbReference type="AlphaFoldDB" id="A0A6A3CET9"/>
<keyword evidence="4" id="KW-0698">rRNA processing</keyword>
<dbReference type="GO" id="GO:0030688">
    <property type="term" value="C:preribosome, small subunit precursor"/>
    <property type="evidence" value="ECO:0007669"/>
    <property type="project" value="InterPro"/>
</dbReference>
<dbReference type="PANTHER" id="PTHR13026">
    <property type="entry name" value="NNP-1 PROTEIN NOVEL NUCLEAR PROTEIN 1 NOP52"/>
    <property type="match status" value="1"/>
</dbReference>
<keyword evidence="5 8" id="KW-0663">Pyridoxal phosphate</keyword>
<comment type="caution">
    <text evidence="10">The sequence shown here is derived from an EMBL/GenBank/DDBJ whole genome shotgun (WGS) entry which is preliminary data.</text>
</comment>
<evidence type="ECO:0000256" key="5">
    <source>
        <dbReference type="ARBA" id="ARBA00022898"/>
    </source>
</evidence>
<evidence type="ECO:0000313" key="11">
    <source>
        <dbReference type="Proteomes" id="UP000436088"/>
    </source>
</evidence>
<evidence type="ECO:0000256" key="4">
    <source>
        <dbReference type="ARBA" id="ARBA00022552"/>
    </source>
</evidence>
<dbReference type="InterPro" id="IPR015421">
    <property type="entry name" value="PyrdxlP-dep_Trfase_major"/>
</dbReference>
<comment type="subcellular location">
    <subcellularLocation>
        <location evidence="2">Nucleus</location>
    </subcellularLocation>
</comment>
<dbReference type="GO" id="GO:0016830">
    <property type="term" value="F:carbon-carbon lyase activity"/>
    <property type="evidence" value="ECO:0007669"/>
    <property type="project" value="InterPro"/>
</dbReference>
<dbReference type="GO" id="GO:0005634">
    <property type="term" value="C:nucleus"/>
    <property type="evidence" value="ECO:0007669"/>
    <property type="project" value="UniProtKB-SubCell"/>
</dbReference>
<dbReference type="Gene3D" id="3.40.640.10">
    <property type="entry name" value="Type I PLP-dependent aspartate aminotransferase-like (Major domain)"/>
    <property type="match status" value="1"/>
</dbReference>
<comment type="cofactor">
    <cofactor evidence="1 8">
        <name>pyridoxal 5'-phosphate</name>
        <dbReference type="ChEBI" id="CHEBI:597326"/>
    </cofactor>
</comment>
<dbReference type="Pfam" id="PF00282">
    <property type="entry name" value="Pyridoxal_deC"/>
    <property type="match status" value="1"/>
</dbReference>
<dbReference type="InterPro" id="IPR015424">
    <property type="entry name" value="PyrdxlP-dep_Trfase"/>
</dbReference>
<evidence type="ECO:0000256" key="6">
    <source>
        <dbReference type="ARBA" id="ARBA00023239"/>
    </source>
</evidence>
<evidence type="ECO:0000256" key="8">
    <source>
        <dbReference type="RuleBase" id="RU000382"/>
    </source>
</evidence>
<dbReference type="Proteomes" id="UP000436088">
    <property type="component" value="Unassembled WGS sequence"/>
</dbReference>
<dbReference type="PANTHER" id="PTHR13026:SF0">
    <property type="entry name" value="RIBOSOMAL RNA PROCESSING 1B"/>
    <property type="match status" value="1"/>
</dbReference>
<dbReference type="Pfam" id="PF05997">
    <property type="entry name" value="Nop52"/>
    <property type="match status" value="2"/>
</dbReference>
<feature type="compositionally biased region" description="Polar residues" evidence="9">
    <location>
        <begin position="284"/>
        <end position="296"/>
    </location>
</feature>
<reference evidence="10" key="1">
    <citation type="submission" date="2019-09" db="EMBL/GenBank/DDBJ databases">
        <title>Draft genome information of white flower Hibiscus syriacus.</title>
        <authorList>
            <person name="Kim Y.-M."/>
        </authorList>
    </citation>
    <scope>NUCLEOTIDE SEQUENCE [LARGE SCALE GENOMIC DNA]</scope>
    <source>
        <strain evidence="10">YM2019G1</strain>
    </source>
</reference>
<protein>
    <submittedName>
        <fullName evidence="10">Tyrosine decarboxylase 1</fullName>
    </submittedName>
</protein>
<dbReference type="Gene3D" id="1.20.1340.10">
    <property type="entry name" value="dopa decarboxylase, N-terminal domain"/>
    <property type="match status" value="1"/>
</dbReference>
<keyword evidence="7" id="KW-0539">Nucleus</keyword>
<evidence type="ECO:0000256" key="1">
    <source>
        <dbReference type="ARBA" id="ARBA00001933"/>
    </source>
</evidence>
<evidence type="ECO:0000313" key="10">
    <source>
        <dbReference type="EMBL" id="KAE8727865.1"/>
    </source>
</evidence>
<name>A0A6A3CET9_HIBSY</name>
<comment type="similarity">
    <text evidence="3">Belongs to the RRP1 family.</text>
</comment>
<sequence>MTESGVGEGPALINLLAACDKSSRDRAVRSLLNSWLPSRSEISDEEMKKLWKGLFYCVWHADKMPAQSDLIEKLSSVLPKLEPSLPLQYFSVFLLTMRREWPGIDNLRVFVDRTFLADDKFQGNGVNYHIASVFLEEIKPFLPIRKEVVEVLLEPLVGILGKVDDKILVGKIRSNVFDVFVKMGRRLLELKRSGDNVDDDDDVGNRKTVLALHEEFLKLKKDLTSLGIDISIPEINEDSEEDEVPELIPIASEVDVSNDVSEGININGSAKKAVKKSKKVKTASGGSEDTSSNIKQNGDGDSITFTESVVSNLQLQFEKVAAEVDIQANILPEVTHWQSPNYFAYYPSNSSVAGFLGEMLSTGQGGRVIQGTASEAVLVVLLAARDNVLRVVGKDALEKLVVYASDQTHSSLQKACQIAGIHPENCRLQKANSSTNYALSPELLSETISHDLTIGF</sequence>
<feature type="region of interest" description="Disordered" evidence="9">
    <location>
        <begin position="278"/>
        <end position="299"/>
    </location>
</feature>
<dbReference type="InterPro" id="IPR002129">
    <property type="entry name" value="PyrdxlP-dep_de-COase"/>
</dbReference>
<dbReference type="SUPFAM" id="SSF53383">
    <property type="entry name" value="PLP-dependent transferases"/>
    <property type="match status" value="1"/>
</dbReference>